<dbReference type="InterPro" id="IPR009081">
    <property type="entry name" value="PP-bd_ACP"/>
</dbReference>
<dbReference type="SUPFAM" id="SSF47336">
    <property type="entry name" value="ACP-like"/>
    <property type="match status" value="1"/>
</dbReference>
<name>A0A431WDY7_9GAMM</name>
<dbReference type="EMBL" id="RXNV01000002">
    <property type="protein sequence ID" value="RTR33548.1"/>
    <property type="molecule type" value="Genomic_DNA"/>
</dbReference>
<keyword evidence="3" id="KW-1185">Reference proteome</keyword>
<dbReference type="Gene3D" id="1.10.1200.10">
    <property type="entry name" value="ACP-like"/>
    <property type="match status" value="1"/>
</dbReference>
<proteinExistence type="predicted"/>
<dbReference type="Proteomes" id="UP000282060">
    <property type="component" value="Unassembled WGS sequence"/>
</dbReference>
<organism evidence="2 3">
    <name type="scientific">Shewanella atlantica</name>
    <dbReference type="NCBI Taxonomy" id="271099"/>
    <lineage>
        <taxon>Bacteria</taxon>
        <taxon>Pseudomonadati</taxon>
        <taxon>Pseudomonadota</taxon>
        <taxon>Gammaproteobacteria</taxon>
        <taxon>Alteromonadales</taxon>
        <taxon>Shewanellaceae</taxon>
        <taxon>Shewanella</taxon>
    </lineage>
</organism>
<evidence type="ECO:0000313" key="2">
    <source>
        <dbReference type="EMBL" id="RTR33548.1"/>
    </source>
</evidence>
<comment type="caution">
    <text evidence="2">The sequence shown here is derived from an EMBL/GenBank/DDBJ whole genome shotgun (WGS) entry which is preliminary data.</text>
</comment>
<dbReference type="AlphaFoldDB" id="A0A431WDY7"/>
<accession>A0A431WDY7</accession>
<dbReference type="Pfam" id="PF00550">
    <property type="entry name" value="PP-binding"/>
    <property type="match status" value="1"/>
</dbReference>
<evidence type="ECO:0000313" key="3">
    <source>
        <dbReference type="Proteomes" id="UP000282060"/>
    </source>
</evidence>
<dbReference type="OrthoDB" id="9810922at2"/>
<protein>
    <submittedName>
        <fullName evidence="2">Acyl carrier protein</fullName>
    </submittedName>
</protein>
<feature type="domain" description="Carrier" evidence="1">
    <location>
        <begin position="4"/>
        <end position="80"/>
    </location>
</feature>
<sequence length="81" mass="9485">MKIQEIKVVLMKAIQEIAPEIELEDIDVDEDLRDECDLDSMDFLNYLIEIKKLTGVKITEGDYQNVNTFKKMVAYLEQKTE</sequence>
<dbReference type="RefSeq" id="WP_126505102.1">
    <property type="nucleotide sequence ID" value="NZ_RXNV01000002.1"/>
</dbReference>
<reference evidence="2 3" key="1">
    <citation type="submission" date="2018-12" db="EMBL/GenBank/DDBJ databases">
        <authorList>
            <person name="Yu L."/>
        </authorList>
    </citation>
    <scope>NUCLEOTIDE SEQUENCE [LARGE SCALE GENOMIC DNA]</scope>
    <source>
        <strain evidence="2 3">HAW-EB5</strain>
    </source>
</reference>
<dbReference type="PROSITE" id="PS50075">
    <property type="entry name" value="CARRIER"/>
    <property type="match status" value="1"/>
</dbReference>
<gene>
    <name evidence="2" type="ORF">EKG39_07440</name>
</gene>
<dbReference type="InterPro" id="IPR036736">
    <property type="entry name" value="ACP-like_sf"/>
</dbReference>
<evidence type="ECO:0000259" key="1">
    <source>
        <dbReference type="PROSITE" id="PS50075"/>
    </source>
</evidence>